<gene>
    <name evidence="1" type="ORF">DKX38_006288</name>
</gene>
<dbReference type="EMBL" id="VDCV01000004">
    <property type="protein sequence ID" value="KAB5561331.1"/>
    <property type="molecule type" value="Genomic_DNA"/>
</dbReference>
<dbReference type="PANTHER" id="PTHR43139">
    <property type="entry name" value="SI:DKEY-122A22.2"/>
    <property type="match status" value="1"/>
</dbReference>
<dbReference type="AlphaFoldDB" id="A0A5N5N4E1"/>
<accession>A0A5N5N4E1</accession>
<dbReference type="InterPro" id="IPR052370">
    <property type="entry name" value="Meta-cleavage_hydrolase"/>
</dbReference>
<evidence type="ECO:0000313" key="2">
    <source>
        <dbReference type="Proteomes" id="UP000326939"/>
    </source>
</evidence>
<protein>
    <submittedName>
        <fullName evidence="1">Uncharacterized protein</fullName>
    </submittedName>
</protein>
<comment type="caution">
    <text evidence="1">The sequence shown here is derived from an EMBL/GenBank/DDBJ whole genome shotgun (WGS) entry which is preliminary data.</text>
</comment>
<organism evidence="1 2">
    <name type="scientific">Salix brachista</name>
    <dbReference type="NCBI Taxonomy" id="2182728"/>
    <lineage>
        <taxon>Eukaryota</taxon>
        <taxon>Viridiplantae</taxon>
        <taxon>Streptophyta</taxon>
        <taxon>Embryophyta</taxon>
        <taxon>Tracheophyta</taxon>
        <taxon>Spermatophyta</taxon>
        <taxon>Magnoliopsida</taxon>
        <taxon>eudicotyledons</taxon>
        <taxon>Gunneridae</taxon>
        <taxon>Pentapetalae</taxon>
        <taxon>rosids</taxon>
        <taxon>fabids</taxon>
        <taxon>Malpighiales</taxon>
        <taxon>Salicaceae</taxon>
        <taxon>Saliceae</taxon>
        <taxon>Salix</taxon>
    </lineage>
</organism>
<sequence length="123" mass="13606">MYMSLLRCLMKRAGVKSQAVEIEAGTVMRYWVPSDRTTTNKPNTPAVVLVHGCGLDGILTWKFEVGLSYGGIVCFKTAEMFPDSVESMVVVKGLKDSLLVATNKFPWLPDFAYKSVLEVVRIG</sequence>
<dbReference type="PANTHER" id="PTHR43139:SF22">
    <property type="entry name" value="AB HYDROLASE-1 DOMAIN-CONTAINING PROTEIN"/>
    <property type="match status" value="1"/>
</dbReference>
<proteinExistence type="predicted"/>
<reference evidence="2" key="1">
    <citation type="journal article" date="2019" name="Gigascience">
        <title>De novo genome assembly of the endangered Acer yangbiense, a plant species with extremely small populations endemic to Yunnan Province, China.</title>
        <authorList>
            <person name="Yang J."/>
            <person name="Wariss H.M."/>
            <person name="Tao L."/>
            <person name="Zhang R."/>
            <person name="Yun Q."/>
            <person name="Hollingsworth P."/>
            <person name="Dao Z."/>
            <person name="Luo G."/>
            <person name="Guo H."/>
            <person name="Ma Y."/>
            <person name="Sun W."/>
        </authorList>
    </citation>
    <scope>NUCLEOTIDE SEQUENCE [LARGE SCALE GENOMIC DNA]</scope>
    <source>
        <strain evidence="2">cv. br00</strain>
    </source>
</reference>
<keyword evidence="2" id="KW-1185">Reference proteome</keyword>
<name>A0A5N5N4E1_9ROSI</name>
<dbReference type="Proteomes" id="UP000326939">
    <property type="component" value="Chromosome 4"/>
</dbReference>
<dbReference type="SUPFAM" id="SSF53474">
    <property type="entry name" value="alpha/beta-Hydrolases"/>
    <property type="match status" value="1"/>
</dbReference>
<evidence type="ECO:0000313" key="1">
    <source>
        <dbReference type="EMBL" id="KAB5561331.1"/>
    </source>
</evidence>
<dbReference type="InterPro" id="IPR029058">
    <property type="entry name" value="AB_hydrolase_fold"/>
</dbReference>